<evidence type="ECO:0000256" key="10">
    <source>
        <dbReference type="ARBA" id="ARBA00023242"/>
    </source>
</evidence>
<dbReference type="FunFam" id="3.30.160.60:FF:002069">
    <property type="entry name" value="Uncharacterized protein"/>
    <property type="match status" value="1"/>
</dbReference>
<dbReference type="EMBL" id="CAXKWB010157769">
    <property type="protein sequence ID" value="CAL4249273.1"/>
    <property type="molecule type" value="Genomic_DNA"/>
</dbReference>
<comment type="caution">
    <text evidence="13">The sequence shown here is derived from an EMBL/GenBank/DDBJ whole genome shotgun (WGS) entry which is preliminary data.</text>
</comment>
<dbReference type="SUPFAM" id="SSF57667">
    <property type="entry name" value="beta-beta-alpha zinc fingers"/>
    <property type="match status" value="2"/>
</dbReference>
<keyword evidence="5 11" id="KW-0863">Zinc-finger</keyword>
<gene>
    <name evidence="13" type="ORF">MNOR_LOCUS41545</name>
</gene>
<evidence type="ECO:0000256" key="4">
    <source>
        <dbReference type="ARBA" id="ARBA00022737"/>
    </source>
</evidence>
<keyword evidence="6" id="KW-0862">Zinc</keyword>
<name>A0AAV2SZC3_MEGNR</name>
<evidence type="ECO:0000313" key="13">
    <source>
        <dbReference type="EMBL" id="CAL4249273.1"/>
    </source>
</evidence>
<evidence type="ECO:0000256" key="5">
    <source>
        <dbReference type="ARBA" id="ARBA00022771"/>
    </source>
</evidence>
<dbReference type="FunFam" id="3.30.160.60:FF:001370">
    <property type="entry name" value="Zinc finger protein"/>
    <property type="match status" value="1"/>
</dbReference>
<keyword evidence="9" id="KW-0804">Transcription</keyword>
<evidence type="ECO:0000313" key="14">
    <source>
        <dbReference type="Proteomes" id="UP001497623"/>
    </source>
</evidence>
<comment type="similarity">
    <text evidence="2">Belongs to the krueppel C2H2-type zinc-finger protein family.</text>
</comment>
<dbReference type="Proteomes" id="UP001497623">
    <property type="component" value="Unassembled WGS sequence"/>
</dbReference>
<dbReference type="Gene3D" id="3.30.160.60">
    <property type="entry name" value="Classic Zinc Finger"/>
    <property type="match status" value="3"/>
</dbReference>
<keyword evidence="8" id="KW-0238">DNA-binding</keyword>
<dbReference type="GO" id="GO:0000978">
    <property type="term" value="F:RNA polymerase II cis-regulatory region sequence-specific DNA binding"/>
    <property type="evidence" value="ECO:0007669"/>
    <property type="project" value="TreeGrafter"/>
</dbReference>
<dbReference type="GO" id="GO:0000981">
    <property type="term" value="F:DNA-binding transcription factor activity, RNA polymerase II-specific"/>
    <property type="evidence" value="ECO:0007669"/>
    <property type="project" value="TreeGrafter"/>
</dbReference>
<keyword evidence="3" id="KW-0479">Metal-binding</keyword>
<feature type="non-terminal residue" evidence="13">
    <location>
        <position position="1"/>
    </location>
</feature>
<keyword evidence="4" id="KW-0677">Repeat</keyword>
<dbReference type="InterPro" id="IPR036236">
    <property type="entry name" value="Znf_C2H2_sf"/>
</dbReference>
<evidence type="ECO:0000256" key="1">
    <source>
        <dbReference type="ARBA" id="ARBA00004123"/>
    </source>
</evidence>
<evidence type="ECO:0000256" key="11">
    <source>
        <dbReference type="PROSITE-ProRule" id="PRU00042"/>
    </source>
</evidence>
<dbReference type="PROSITE" id="PS50157">
    <property type="entry name" value="ZINC_FINGER_C2H2_2"/>
    <property type="match status" value="3"/>
</dbReference>
<evidence type="ECO:0000259" key="12">
    <source>
        <dbReference type="PROSITE" id="PS50157"/>
    </source>
</evidence>
<evidence type="ECO:0000256" key="6">
    <source>
        <dbReference type="ARBA" id="ARBA00022833"/>
    </source>
</evidence>
<dbReference type="GO" id="GO:0008270">
    <property type="term" value="F:zinc ion binding"/>
    <property type="evidence" value="ECO:0007669"/>
    <property type="project" value="UniProtKB-KW"/>
</dbReference>
<evidence type="ECO:0000256" key="2">
    <source>
        <dbReference type="ARBA" id="ARBA00006991"/>
    </source>
</evidence>
<comment type="subcellular location">
    <subcellularLocation>
        <location evidence="1">Nucleus</location>
    </subcellularLocation>
</comment>
<dbReference type="Pfam" id="PF13909">
    <property type="entry name" value="zf-H2C2_5"/>
    <property type="match status" value="1"/>
</dbReference>
<keyword evidence="10" id="KW-0539">Nucleus</keyword>
<dbReference type="GO" id="GO:0005634">
    <property type="term" value="C:nucleus"/>
    <property type="evidence" value="ECO:0007669"/>
    <property type="project" value="UniProtKB-SubCell"/>
</dbReference>
<reference evidence="13 14" key="1">
    <citation type="submission" date="2024-05" db="EMBL/GenBank/DDBJ databases">
        <authorList>
            <person name="Wallberg A."/>
        </authorList>
    </citation>
    <scope>NUCLEOTIDE SEQUENCE [LARGE SCALE GENOMIC DNA]</scope>
</reference>
<feature type="domain" description="C2H2-type" evidence="12">
    <location>
        <begin position="28"/>
        <end position="55"/>
    </location>
</feature>
<dbReference type="InterPro" id="IPR013087">
    <property type="entry name" value="Znf_C2H2_type"/>
</dbReference>
<dbReference type="PANTHER" id="PTHR23235:SF142">
    <property type="entry name" value="ZINC FINGER PROTEIN 384"/>
    <property type="match status" value="1"/>
</dbReference>
<dbReference type="AlphaFoldDB" id="A0AAV2SZC3"/>
<evidence type="ECO:0000256" key="9">
    <source>
        <dbReference type="ARBA" id="ARBA00023163"/>
    </source>
</evidence>
<proteinExistence type="inferred from homology"/>
<evidence type="ECO:0000256" key="3">
    <source>
        <dbReference type="ARBA" id="ARBA00022723"/>
    </source>
</evidence>
<keyword evidence="14" id="KW-1185">Reference proteome</keyword>
<sequence length="110" mass="12537">VIDGCDSRSLGDGTVTKIPQIIKQGRSYLCSVCPYQTAQKEHLQRHMRTHTGEKPFACTYCPYRSTQKISLQNHIRTHTGEKPFACTQCPYRSAQKGSLRSHIQTNHFNK</sequence>
<feature type="domain" description="C2H2-type" evidence="12">
    <location>
        <begin position="56"/>
        <end position="83"/>
    </location>
</feature>
<dbReference type="PANTHER" id="PTHR23235">
    <property type="entry name" value="KRUEPPEL-LIKE TRANSCRIPTION FACTOR"/>
    <property type="match status" value="1"/>
</dbReference>
<evidence type="ECO:0000256" key="7">
    <source>
        <dbReference type="ARBA" id="ARBA00023015"/>
    </source>
</evidence>
<dbReference type="SMART" id="SM00355">
    <property type="entry name" value="ZnF_C2H2"/>
    <property type="match status" value="3"/>
</dbReference>
<dbReference type="Pfam" id="PF00096">
    <property type="entry name" value="zf-C2H2"/>
    <property type="match status" value="2"/>
</dbReference>
<feature type="domain" description="C2H2-type" evidence="12">
    <location>
        <begin position="84"/>
        <end position="110"/>
    </location>
</feature>
<organism evidence="13 14">
    <name type="scientific">Meganyctiphanes norvegica</name>
    <name type="common">Northern krill</name>
    <name type="synonym">Thysanopoda norvegica</name>
    <dbReference type="NCBI Taxonomy" id="48144"/>
    <lineage>
        <taxon>Eukaryota</taxon>
        <taxon>Metazoa</taxon>
        <taxon>Ecdysozoa</taxon>
        <taxon>Arthropoda</taxon>
        <taxon>Crustacea</taxon>
        <taxon>Multicrustacea</taxon>
        <taxon>Malacostraca</taxon>
        <taxon>Eumalacostraca</taxon>
        <taxon>Eucarida</taxon>
        <taxon>Euphausiacea</taxon>
        <taxon>Euphausiidae</taxon>
        <taxon>Meganyctiphanes</taxon>
    </lineage>
</organism>
<keyword evidence="7" id="KW-0805">Transcription regulation</keyword>
<evidence type="ECO:0000256" key="8">
    <source>
        <dbReference type="ARBA" id="ARBA00023125"/>
    </source>
</evidence>
<dbReference type="FunFam" id="3.30.160.60:FF:000130">
    <property type="entry name" value="Spalt-like transcription factor 4"/>
    <property type="match status" value="1"/>
</dbReference>
<protein>
    <recommendedName>
        <fullName evidence="12">C2H2-type domain-containing protein</fullName>
    </recommendedName>
</protein>
<accession>A0AAV2SZC3</accession>